<keyword evidence="1" id="KW-0378">Hydrolase</keyword>
<dbReference type="GO" id="GO:0016787">
    <property type="term" value="F:hydrolase activity"/>
    <property type="evidence" value="ECO:0007669"/>
    <property type="project" value="UniProtKB-KW"/>
</dbReference>
<comment type="caution">
    <text evidence="3">The sequence shown here is derived from an EMBL/GenBank/DDBJ whole genome shotgun (WGS) entry which is preliminary data.</text>
</comment>
<dbReference type="EMBL" id="JMZZ02000040">
    <property type="protein sequence ID" value="KFX76121.1"/>
    <property type="molecule type" value="Genomic_DNA"/>
</dbReference>
<organism evidence="3">
    <name type="scientific">Bacteroides fragilis</name>
    <dbReference type="NCBI Taxonomy" id="817"/>
    <lineage>
        <taxon>Bacteria</taxon>
        <taxon>Pseudomonadati</taxon>
        <taxon>Bacteroidota</taxon>
        <taxon>Bacteroidia</taxon>
        <taxon>Bacteroidales</taxon>
        <taxon>Bacteroidaceae</taxon>
        <taxon>Bacteroides</taxon>
    </lineage>
</organism>
<feature type="domain" description="Nudix hydrolase" evidence="2">
    <location>
        <begin position="1"/>
        <end position="168"/>
    </location>
</feature>
<reference evidence="3" key="2">
    <citation type="submission" date="2014-07" db="EMBL/GenBank/DDBJ databases">
        <title>Genetics and epidemiology of antimicrobial resistance in B. fragilis group.</title>
        <authorList>
            <person name="Sydenham T.V."/>
            <person name="Hasman H."/>
            <person name="Kemp M."/>
            <person name="Justesen U.S."/>
        </authorList>
    </citation>
    <scope>NUCLEOTIDE SEQUENCE [LARGE SCALE GENOMIC DNA]</scope>
    <source>
        <strain evidence="3">DCMOUH0018B</strain>
    </source>
</reference>
<dbReference type="PROSITE" id="PS51462">
    <property type="entry name" value="NUDIX"/>
    <property type="match status" value="1"/>
</dbReference>
<name>A0A0I9SDA1_BACFG</name>
<evidence type="ECO:0000313" key="3">
    <source>
        <dbReference type="EMBL" id="KFX76121.1"/>
    </source>
</evidence>
<dbReference type="SUPFAM" id="SSF55811">
    <property type="entry name" value="Nudix"/>
    <property type="match status" value="1"/>
</dbReference>
<dbReference type="AlphaFoldDB" id="A0A0I9SDA1"/>
<reference evidence="3" key="1">
    <citation type="book" date="2014" name="THE 24TH EUROPEAN CONGRESS OF CLINICAL MICROBIOLOGY AND INFECTIOUS DISEASES" publisher="ECCMID 2014" city="Barcelona, Spain">
        <title>Identification of resistance genes in three multidrug-resistant Bacteroides fragilis isolates by whole genome sequencing.</title>
        <editorList>
            <person name="Unknown"/>
            <person name="A."/>
        </editorList>
        <authorList>
            <person name="Sydenham T.V."/>
            <person name="Hasman H."/>
            <person name="Wang M."/>
            <person name="Soki J."/>
            <person name="Nagy E."/>
            <person name="Justesen U.S."/>
        </authorList>
    </citation>
    <scope>NUCLEOTIDE SEQUENCE</scope>
    <source>
        <strain evidence="3">DCMOUH0018B</strain>
    </source>
</reference>
<evidence type="ECO:0000256" key="1">
    <source>
        <dbReference type="ARBA" id="ARBA00022801"/>
    </source>
</evidence>
<protein>
    <recommendedName>
        <fullName evidence="2">Nudix hydrolase domain-containing protein</fullName>
    </recommendedName>
</protein>
<dbReference type="InterPro" id="IPR015797">
    <property type="entry name" value="NUDIX_hydrolase-like_dom_sf"/>
</dbReference>
<gene>
    <name evidence="3" type="ORF">EE52_0203290</name>
</gene>
<dbReference type="PROSITE" id="PS00893">
    <property type="entry name" value="NUDIX_BOX"/>
    <property type="match status" value="1"/>
</dbReference>
<accession>A0A0I9SDA1</accession>
<dbReference type="InterPro" id="IPR020084">
    <property type="entry name" value="NUDIX_hydrolase_CS"/>
</dbReference>
<evidence type="ECO:0000259" key="2">
    <source>
        <dbReference type="PROSITE" id="PS51462"/>
    </source>
</evidence>
<dbReference type="RefSeq" id="WP_175413996.1">
    <property type="nucleotide sequence ID" value="NZ_CAEUHN010000012.1"/>
</dbReference>
<dbReference type="InterPro" id="IPR000086">
    <property type="entry name" value="NUDIX_hydrolase_dom"/>
</dbReference>
<dbReference type="Gene3D" id="3.90.79.10">
    <property type="entry name" value="Nucleoside Triphosphate Pyrophosphohydrolase"/>
    <property type="match status" value="1"/>
</dbReference>
<dbReference type="PATRIC" id="fig|817.53.peg.704"/>
<sequence>MRSFVYTVISRGDDVIIAKKFQRWNNVSNGEILHYSGQYVFPGGGLNFNENPIDGAKRELSEETGISFNDEVISNYELEISDAIDFIPTLDRDFGCYALYVTCHKLEDLANKINENLSDSSRKDKIDGELEKVEIMKKANAHESFRNICAVDQDCENSASQPRDWFIRMLQ</sequence>
<dbReference type="CDD" id="cd02883">
    <property type="entry name" value="NUDIX_Hydrolase"/>
    <property type="match status" value="1"/>
</dbReference>
<dbReference type="Pfam" id="PF00293">
    <property type="entry name" value="NUDIX"/>
    <property type="match status" value="1"/>
</dbReference>
<proteinExistence type="predicted"/>